<evidence type="ECO:0000256" key="5">
    <source>
        <dbReference type="ARBA" id="ARBA00022670"/>
    </source>
</evidence>
<comment type="catalytic activity">
    <reaction evidence="10">
        <text>Hydrolysis of unblocked, C-terminal dipeptides from oligopeptides, with broad specificity. Does not hydrolyze bonds in which P1' is Pro, or both P1 and P1' are Gly.</text>
        <dbReference type="EC" id="3.4.15.5"/>
    </reaction>
</comment>
<dbReference type="CDD" id="cd06456">
    <property type="entry name" value="M3A_DCP"/>
    <property type="match status" value="1"/>
</dbReference>
<dbReference type="HOGENOM" id="CLU_001805_4_0_6"/>
<evidence type="ECO:0000256" key="3">
    <source>
        <dbReference type="ARBA" id="ARBA00022490"/>
    </source>
</evidence>
<dbReference type="Pfam" id="PF01432">
    <property type="entry name" value="Peptidase_M3"/>
    <property type="match status" value="1"/>
</dbReference>
<keyword evidence="5 15" id="KW-0645">Protease</keyword>
<evidence type="ECO:0000256" key="12">
    <source>
        <dbReference type="ARBA" id="ARBA00066668"/>
    </source>
</evidence>
<dbReference type="InterPro" id="IPR034005">
    <property type="entry name" value="M3A_DCP"/>
</dbReference>
<dbReference type="PANTHER" id="PTHR43660">
    <property type="entry name" value="DIPEPTIDYL CARBOXYPEPTIDASE"/>
    <property type="match status" value="1"/>
</dbReference>
<dbReference type="InterPro" id="IPR001567">
    <property type="entry name" value="Pept_M3A_M3B_dom"/>
</dbReference>
<keyword evidence="7 15" id="KW-0378">Hydrolase</keyword>
<organism evidence="17 18">
    <name type="scientific">Sodalis praecaptivus</name>
    <dbReference type="NCBI Taxonomy" id="1239307"/>
    <lineage>
        <taxon>Bacteria</taxon>
        <taxon>Pseudomonadati</taxon>
        <taxon>Pseudomonadota</taxon>
        <taxon>Gammaproteobacteria</taxon>
        <taxon>Enterobacterales</taxon>
        <taxon>Bruguierivoracaceae</taxon>
        <taxon>Sodalis</taxon>
    </lineage>
</organism>
<keyword evidence="9 15" id="KW-0482">Metalloprotease</keyword>
<accession>W0HXW3</accession>
<dbReference type="InterPro" id="IPR024077">
    <property type="entry name" value="Neurolysin/TOP_dom2"/>
</dbReference>
<dbReference type="PANTHER" id="PTHR43660:SF1">
    <property type="entry name" value="DIPEPTIDYL CARBOXYPEPTIDASE"/>
    <property type="match status" value="1"/>
</dbReference>
<dbReference type="GO" id="GO:0005829">
    <property type="term" value="C:cytosol"/>
    <property type="evidence" value="ECO:0007669"/>
    <property type="project" value="UniProtKB-ARBA"/>
</dbReference>
<comment type="cofactor">
    <cofactor evidence="15">
        <name>Zn(2+)</name>
        <dbReference type="ChEBI" id="CHEBI:29105"/>
    </cofactor>
    <text evidence="15">Binds 1 zinc ion.</text>
</comment>
<keyword evidence="8 15" id="KW-0862">Zinc</keyword>
<dbReference type="GO" id="GO:0046872">
    <property type="term" value="F:metal ion binding"/>
    <property type="evidence" value="ECO:0007669"/>
    <property type="project" value="UniProtKB-UniRule"/>
</dbReference>
<comment type="subcellular location">
    <subcellularLocation>
        <location evidence="1">Cytoplasm</location>
    </subcellularLocation>
</comment>
<evidence type="ECO:0000256" key="7">
    <source>
        <dbReference type="ARBA" id="ARBA00022801"/>
    </source>
</evidence>
<dbReference type="EMBL" id="CP006569">
    <property type="protein sequence ID" value="AHF77040.1"/>
    <property type="molecule type" value="Genomic_DNA"/>
</dbReference>
<evidence type="ECO:0000256" key="13">
    <source>
        <dbReference type="ARBA" id="ARBA00070755"/>
    </source>
</evidence>
<dbReference type="MEROPS" id="M03.005"/>
<dbReference type="AlphaFoldDB" id="W0HXW3"/>
<dbReference type="InterPro" id="IPR045090">
    <property type="entry name" value="Pept_M3A_M3B"/>
</dbReference>
<sequence length="724" mass="81414">MLPLHHDPLRRYDLLRHGQLSRPGLDQRWRIRGQESIMAEHRFASDNPFNQPSILDYQAPPFDIIRESDYAPAIDEGIRLSLLDVARIADDPAPPTFANTYQALEQSGKLLKRVLSTFGAMISANSSDLLQQIEEAQSPKLSALNDAIHLNARLFARLKTLYQQRERLELTSEQERVMLLTYRRFELAGANLSADDKQRLMAINQEAATLSTRFSHRLLAATTGGALTITDREALAGLSEPALAAAREAALAHGQENGWRLMLHNTTQQPQLQHLAQRDTRQALFHASIARAEQGDDNDTRALITRLASLRAQQAQLLGFADYASWAIADQMAKTPQAAVRFMQDIVPAAVARARREAADIQALIDAQRDNFTLAAWDWQFYAEQVRKQRYDLDDANVRPYFALDNVLHNGVFYAATQLYGITFQPRHDIPVYHPDVNVYEIFDEDRTPLALFYTDLFARDNKSGGAWMGNFVEQSTLEGTRPVIYNVANFARPAAGQPALLSWDDVITLFHEFGHALHGLFASQRYASISGTATPRDFVEFPSQFNEHWASEPHVFAHYARHYQTGAAMPATEVAKINQAARFNKGYDMTELLAAALLDMAWHQRQGEDPVSDVAAFETAALAQANIALPYVPPRYRSSYFQHIWGGGYAAGYYAYLWTQMLADDAYAAFEEQGGLTAANGRRFRAMILSRGNSQDLQQLYRDWRGKDPAISAMLKHRGLAED</sequence>
<comment type="similarity">
    <text evidence="2 15">Belongs to the peptidase M3 family.</text>
</comment>
<reference evidence="17 18" key="1">
    <citation type="journal article" date="2014" name="Genome Biol. Evol.">
        <title>Genome degeneration and adaptation in a nascent stage of symbiosis.</title>
        <authorList>
            <person name="Oakeson K.F."/>
            <person name="Gil R."/>
            <person name="Clayton A.L."/>
            <person name="Dunn D.M."/>
            <person name="von Niederhausern A.C."/>
            <person name="Hamil C."/>
            <person name="Aoyagi A."/>
            <person name="Duval B."/>
            <person name="Baca A."/>
            <person name="Silva F.J."/>
            <person name="Vallier A."/>
            <person name="Jackson D.G."/>
            <person name="Latorre A."/>
            <person name="Weiss R.B."/>
            <person name="Heddi A."/>
            <person name="Moya A."/>
            <person name="Dale C."/>
        </authorList>
    </citation>
    <scope>NUCLEOTIDE SEQUENCE [LARGE SCALE GENOMIC DNA]</scope>
    <source>
        <strain evidence="17 18">HS1</strain>
    </source>
</reference>
<protein>
    <recommendedName>
        <fullName evidence="13">Dipeptidyl carboxypeptidase</fullName>
        <ecNumber evidence="12">3.4.15.5</ecNumber>
    </recommendedName>
    <alternativeName>
        <fullName evidence="14">Peptidyl-dipeptidase Dcp</fullName>
    </alternativeName>
</protein>
<evidence type="ECO:0000256" key="10">
    <source>
        <dbReference type="ARBA" id="ARBA00052506"/>
    </source>
</evidence>
<evidence type="ECO:0000256" key="2">
    <source>
        <dbReference type="ARBA" id="ARBA00006040"/>
    </source>
</evidence>
<keyword evidence="6 15" id="KW-0479">Metal-binding</keyword>
<dbReference type="FunFam" id="3.40.390.10:FF:000009">
    <property type="entry name" value="Oligopeptidase A"/>
    <property type="match status" value="1"/>
</dbReference>
<evidence type="ECO:0000256" key="11">
    <source>
        <dbReference type="ARBA" id="ARBA00054529"/>
    </source>
</evidence>
<proteinExistence type="inferred from homology"/>
<dbReference type="Gene3D" id="3.40.390.10">
    <property type="entry name" value="Collagenase (Catalytic Domain)"/>
    <property type="match status" value="1"/>
</dbReference>
<dbReference type="Proteomes" id="UP000019028">
    <property type="component" value="Chromosome"/>
</dbReference>
<dbReference type="EC" id="3.4.15.5" evidence="12"/>
<evidence type="ECO:0000256" key="9">
    <source>
        <dbReference type="ARBA" id="ARBA00023049"/>
    </source>
</evidence>
<dbReference type="Gene3D" id="1.10.1370.10">
    <property type="entry name" value="Neurolysin, domain 3"/>
    <property type="match status" value="1"/>
</dbReference>
<evidence type="ECO:0000256" key="6">
    <source>
        <dbReference type="ARBA" id="ARBA00022723"/>
    </source>
</evidence>
<evidence type="ECO:0000256" key="8">
    <source>
        <dbReference type="ARBA" id="ARBA00022833"/>
    </source>
</evidence>
<dbReference type="GO" id="GO:0006508">
    <property type="term" value="P:proteolysis"/>
    <property type="evidence" value="ECO:0007669"/>
    <property type="project" value="UniProtKB-KW"/>
</dbReference>
<dbReference type="GO" id="GO:0004222">
    <property type="term" value="F:metalloendopeptidase activity"/>
    <property type="evidence" value="ECO:0007669"/>
    <property type="project" value="InterPro"/>
</dbReference>
<dbReference type="PATRIC" id="fig|1239307.3.peg.2196"/>
<evidence type="ECO:0000256" key="14">
    <source>
        <dbReference type="ARBA" id="ARBA00075608"/>
    </source>
</evidence>
<keyword evidence="18" id="KW-1185">Reference proteome</keyword>
<keyword evidence="3" id="KW-0963">Cytoplasm</keyword>
<dbReference type="GO" id="GO:0004180">
    <property type="term" value="F:carboxypeptidase activity"/>
    <property type="evidence" value="ECO:0007669"/>
    <property type="project" value="UniProtKB-KW"/>
</dbReference>
<evidence type="ECO:0000256" key="4">
    <source>
        <dbReference type="ARBA" id="ARBA00022645"/>
    </source>
</evidence>
<dbReference type="GO" id="GO:0008241">
    <property type="term" value="F:peptidyl-dipeptidase activity"/>
    <property type="evidence" value="ECO:0007669"/>
    <property type="project" value="UniProtKB-EC"/>
</dbReference>
<dbReference type="InterPro" id="IPR024079">
    <property type="entry name" value="MetalloPept_cat_dom_sf"/>
</dbReference>
<dbReference type="SUPFAM" id="SSF55486">
    <property type="entry name" value="Metalloproteases ('zincins'), catalytic domain"/>
    <property type="match status" value="1"/>
</dbReference>
<gene>
    <name evidence="17" type="ORF">Sant_1990</name>
</gene>
<dbReference type="KEGG" id="sod:Sant_1990"/>
<keyword evidence="4 17" id="KW-0121">Carboxypeptidase</keyword>
<evidence type="ECO:0000259" key="16">
    <source>
        <dbReference type="Pfam" id="PF01432"/>
    </source>
</evidence>
<name>W0HXW3_9GAMM</name>
<dbReference type="FunFam" id="1.10.1370.40:FF:000001">
    <property type="entry name" value="Dipeptidyl carboxypeptidase II"/>
    <property type="match status" value="1"/>
</dbReference>
<evidence type="ECO:0000256" key="15">
    <source>
        <dbReference type="RuleBase" id="RU003435"/>
    </source>
</evidence>
<dbReference type="NCBIfam" id="NF007624">
    <property type="entry name" value="PRK10280.1"/>
    <property type="match status" value="1"/>
</dbReference>
<evidence type="ECO:0000313" key="18">
    <source>
        <dbReference type="Proteomes" id="UP000019028"/>
    </source>
</evidence>
<comment type="function">
    <text evidence="11">Removes dipeptides from the C-termini of N-blocked tripeptides, tetrapeptides and larger peptides.</text>
</comment>
<evidence type="ECO:0000256" key="1">
    <source>
        <dbReference type="ARBA" id="ARBA00004496"/>
    </source>
</evidence>
<feature type="domain" description="Peptidase M3A/M3B catalytic" evidence="16">
    <location>
        <begin position="272"/>
        <end position="720"/>
    </location>
</feature>
<dbReference type="Gene3D" id="1.10.1370.40">
    <property type="match status" value="1"/>
</dbReference>
<evidence type="ECO:0000313" key="17">
    <source>
        <dbReference type="EMBL" id="AHF77040.1"/>
    </source>
</evidence>